<dbReference type="AlphaFoldDB" id="A0A1L3SQ86"/>
<dbReference type="SUPFAM" id="SSF69279">
    <property type="entry name" value="Phage tail proteins"/>
    <property type="match status" value="2"/>
</dbReference>
<dbReference type="EMBL" id="CP018171">
    <property type="protein sequence ID" value="APH71452.1"/>
    <property type="molecule type" value="Genomic_DNA"/>
</dbReference>
<dbReference type="InterPro" id="IPR026276">
    <property type="entry name" value="Baseplate_GpP"/>
</dbReference>
<sequence length="357" mass="38016">MADPLEELVVTVGGRRMTGFSDISISLSVNAAARTATMTVSDFEGRNPLMPDEECTIEASGDLLLTGYIREIGPSHDERSHRISVSIASRTIDAVEASIDHPTGFAKDKDLVEIAREFDTSGIGIVAEESFPREKARFVNTGESLFDHIKALARSHGALIYDTAEGQMRIAKKPRGRHSGALSIGDGGNIISASATLSGQGRYSETIVRGQSSRGFGDAALRIEARASDSGVKRTRPRIVVHESETDSGKLKERAERAVKRAAGYSRKATIVVAGWRDAAGKIFEPHFIIGLNDPRVYVSQDMAIETVNLTQSIEAGGPGTRATLSLVDPAALNGEGGGGSSDPVWATPETEGKVRA</sequence>
<evidence type="ECO:0000313" key="4">
    <source>
        <dbReference type="EMBL" id="APH71452.1"/>
    </source>
</evidence>
<evidence type="ECO:0008006" key="6">
    <source>
        <dbReference type="Google" id="ProtNLM"/>
    </source>
</evidence>
<feature type="domain" description="Baseplate hub protein gp44-like N-terminal" evidence="2">
    <location>
        <begin position="8"/>
        <end position="86"/>
    </location>
</feature>
<evidence type="ECO:0000259" key="2">
    <source>
        <dbReference type="Pfam" id="PF21683"/>
    </source>
</evidence>
<dbReference type="Gene3D" id="3.55.50.10">
    <property type="entry name" value="Baseplate protein-like domains"/>
    <property type="match status" value="1"/>
</dbReference>
<organism evidence="4 5">
    <name type="scientific">Aquibium oceanicum</name>
    <dbReference type="NCBI Taxonomy" id="1670800"/>
    <lineage>
        <taxon>Bacteria</taxon>
        <taxon>Pseudomonadati</taxon>
        <taxon>Pseudomonadota</taxon>
        <taxon>Alphaproteobacteria</taxon>
        <taxon>Hyphomicrobiales</taxon>
        <taxon>Phyllobacteriaceae</taxon>
        <taxon>Aquibium</taxon>
    </lineage>
</organism>
<dbReference type="Pfam" id="PF21683">
    <property type="entry name" value="GpP-like_1st"/>
    <property type="match status" value="1"/>
</dbReference>
<dbReference type="InterPro" id="IPR023399">
    <property type="entry name" value="Baseplate-like_2-layer_sand"/>
</dbReference>
<reference evidence="5" key="1">
    <citation type="submission" date="2016-11" db="EMBL/GenBank/DDBJ databases">
        <title>Mesorhizobium oceanicum sp. nov., isolated from deep seawater in South China Sea.</title>
        <authorList>
            <person name="Fu G.-Y."/>
        </authorList>
    </citation>
    <scope>NUCLEOTIDE SEQUENCE [LARGE SCALE GENOMIC DNA]</scope>
    <source>
        <strain evidence="5">B7</strain>
    </source>
</reference>
<dbReference type="OrthoDB" id="9016931at2"/>
<dbReference type="STRING" id="1670800.BSQ44_08785"/>
<dbReference type="PIRSF" id="PIRSF004440">
    <property type="entry name" value="GpP"/>
    <property type="match status" value="1"/>
</dbReference>
<dbReference type="Pfam" id="PF21929">
    <property type="entry name" value="GpP_4th"/>
    <property type="match status" value="1"/>
</dbReference>
<dbReference type="Gene3D" id="2.30.300.10">
    <property type="entry name" value="Baseplate protein-like domain - beta roll fold"/>
    <property type="match status" value="1"/>
</dbReference>
<gene>
    <name evidence="4" type="ORF">BSQ44_08785</name>
</gene>
<name>A0A1L3SQ86_9HYPH</name>
<evidence type="ECO:0000313" key="5">
    <source>
        <dbReference type="Proteomes" id="UP000182840"/>
    </source>
</evidence>
<feature type="region of interest" description="Disordered" evidence="1">
    <location>
        <begin position="331"/>
        <end position="357"/>
    </location>
</feature>
<protein>
    <recommendedName>
        <fullName evidence="6">Phage tail protein</fullName>
    </recommendedName>
</protein>
<proteinExistence type="predicted"/>
<dbReference type="InterPro" id="IPR053982">
    <property type="entry name" value="Gp44/GpP-like_C"/>
</dbReference>
<dbReference type="Gene3D" id="3.30.1920.10">
    <property type="entry name" value="Baseplate protein-like domains - 2 layer sandwich fold"/>
    <property type="match status" value="1"/>
</dbReference>
<dbReference type="KEGG" id="meso:BSQ44_08785"/>
<dbReference type="RefSeq" id="WP_072603127.1">
    <property type="nucleotide sequence ID" value="NZ_CP018171.1"/>
</dbReference>
<keyword evidence="5" id="KW-1185">Reference proteome</keyword>
<dbReference type="InterPro" id="IPR049354">
    <property type="entry name" value="GpP-like_N"/>
</dbReference>
<accession>A0A1L3SQ86</accession>
<evidence type="ECO:0000256" key="1">
    <source>
        <dbReference type="SAM" id="MobiDB-lite"/>
    </source>
</evidence>
<evidence type="ECO:0000259" key="3">
    <source>
        <dbReference type="Pfam" id="PF21929"/>
    </source>
</evidence>
<feature type="domain" description="Baseplate hub protein gp44/GpP-like C-terminal" evidence="3">
    <location>
        <begin position="252"/>
        <end position="334"/>
    </location>
</feature>
<dbReference type="Proteomes" id="UP000182840">
    <property type="component" value="Chromosome"/>
</dbReference>